<reference evidence="11" key="1">
    <citation type="submission" date="2010-09" db="EMBL/GenBank/DDBJ databases">
        <title>The genome sequence of Geomyces destructans 20631-21.</title>
        <authorList>
            <consortium name="The Broad Institute Genome Sequencing Platform"/>
            <person name="Cuomo C.A."/>
            <person name="Blehert D.S."/>
            <person name="Lorch J.M."/>
            <person name="Young S.K."/>
            <person name="Zeng Q."/>
            <person name="Gargeya S."/>
            <person name="Fitzgerald M."/>
            <person name="Haas B."/>
            <person name="Abouelleil A."/>
            <person name="Alvarado L."/>
            <person name="Arachchi H.M."/>
            <person name="Berlin A."/>
            <person name="Brown A."/>
            <person name="Chapman S.B."/>
            <person name="Chen Z."/>
            <person name="Dunbar C."/>
            <person name="Freedman E."/>
            <person name="Gearin G."/>
            <person name="Gellesch M."/>
            <person name="Goldberg J."/>
            <person name="Griggs A."/>
            <person name="Gujja S."/>
            <person name="Heiman D."/>
            <person name="Howarth C."/>
            <person name="Larson L."/>
            <person name="Lui A."/>
            <person name="MacDonald P.J.P."/>
            <person name="Montmayeur A."/>
            <person name="Murphy C."/>
            <person name="Neiman D."/>
            <person name="Pearson M."/>
            <person name="Priest M."/>
            <person name="Roberts A."/>
            <person name="Saif S."/>
            <person name="Shea T."/>
            <person name="Shenoy N."/>
            <person name="Sisk P."/>
            <person name="Stolte C."/>
            <person name="Sykes S."/>
            <person name="Wortman J."/>
            <person name="Nusbaum C."/>
            <person name="Birren B."/>
        </authorList>
    </citation>
    <scope>NUCLEOTIDE SEQUENCE [LARGE SCALE GENOMIC DNA]</scope>
    <source>
        <strain evidence="11">ATCC MYA-4855 / 20631-21</strain>
    </source>
</reference>
<evidence type="ECO:0000256" key="4">
    <source>
        <dbReference type="ARBA" id="ARBA00022692"/>
    </source>
</evidence>
<dbReference type="InterPro" id="IPR020846">
    <property type="entry name" value="MFS_dom"/>
</dbReference>
<keyword evidence="11" id="KW-1185">Reference proteome</keyword>
<feature type="transmembrane region" description="Helical" evidence="8">
    <location>
        <begin position="20"/>
        <end position="37"/>
    </location>
</feature>
<dbReference type="Pfam" id="PF00083">
    <property type="entry name" value="Sugar_tr"/>
    <property type="match status" value="1"/>
</dbReference>
<dbReference type="OrthoDB" id="508119at2759"/>
<evidence type="ECO:0000256" key="8">
    <source>
        <dbReference type="SAM" id="Phobius"/>
    </source>
</evidence>
<comment type="similarity">
    <text evidence="2">Belongs to the major facilitator superfamily. Sugar transporter (TC 2.A.1.1) family.</text>
</comment>
<dbReference type="EMBL" id="GL573193">
    <property type="protein sequence ID" value="ELR05946.1"/>
    <property type="molecule type" value="Genomic_DNA"/>
</dbReference>
<feature type="transmembrane region" description="Helical" evidence="8">
    <location>
        <begin position="290"/>
        <end position="308"/>
    </location>
</feature>
<dbReference type="STRING" id="658429.L8G1U3"/>
<dbReference type="InterPro" id="IPR036259">
    <property type="entry name" value="MFS_trans_sf"/>
</dbReference>
<evidence type="ECO:0000259" key="9">
    <source>
        <dbReference type="PROSITE" id="PS50850"/>
    </source>
</evidence>
<evidence type="ECO:0000313" key="10">
    <source>
        <dbReference type="EMBL" id="ELR05946.1"/>
    </source>
</evidence>
<dbReference type="AlphaFoldDB" id="L8G1U3"/>
<feature type="region of interest" description="Disordered" evidence="7">
    <location>
        <begin position="365"/>
        <end position="390"/>
    </location>
</feature>
<gene>
    <name evidence="10" type="ORF">GMDG_01908</name>
</gene>
<evidence type="ECO:0000256" key="3">
    <source>
        <dbReference type="ARBA" id="ARBA00022448"/>
    </source>
</evidence>
<keyword evidence="3" id="KW-0813">Transport</keyword>
<protein>
    <recommendedName>
        <fullName evidence="9">Major facilitator superfamily (MFS) profile domain-containing protein</fullName>
    </recommendedName>
</protein>
<feature type="transmembrane region" description="Helical" evidence="8">
    <location>
        <begin position="252"/>
        <end position="270"/>
    </location>
</feature>
<keyword evidence="6 8" id="KW-0472">Membrane</keyword>
<dbReference type="PANTHER" id="PTHR48022">
    <property type="entry name" value="PLASTIDIC GLUCOSE TRANSPORTER 4"/>
    <property type="match status" value="1"/>
</dbReference>
<dbReference type="SUPFAM" id="SSF103473">
    <property type="entry name" value="MFS general substrate transporter"/>
    <property type="match status" value="1"/>
</dbReference>
<sequence length="390" mass="42532">MRSKLTSAGFADKYGRKPSLIAAAVWTTIGVIFQSAGSGKLALMYVGRFVSGIGVGVCTSTVSFYVKAPGAIRGGLTGLYQLFIATGVMLSFYYGASLHMKGKDTYVIPLALQMMPAVALVIGMLFCNESPRWLARQDNWIVAKRVLSLTRNLPVEDEYIQMELTEMADQLENERRLIGGASFMDLQREMWTIPGNRNRALLSIGLMIFSGLGITGVNNGLFATGIYGIVKMVTCAAFLLFAADSLGQRKSLIWASVAQGLAMFIIGIYVRVYPPENSADGKINIPPFGYVALVCIFLFAGFFQWGWGQSAGSTTSERRATFGLFSFAMMIFVWFFVPETKGLSLERMDDLFGVTELAKAADLEGSHTPTQELSHGEKATGTHVEKRALA</sequence>
<feature type="transmembrane region" description="Helical" evidence="8">
    <location>
        <begin position="224"/>
        <end position="243"/>
    </location>
</feature>
<evidence type="ECO:0000256" key="6">
    <source>
        <dbReference type="ARBA" id="ARBA00023136"/>
    </source>
</evidence>
<dbReference type="VEuPathDB" id="FungiDB:GMDG_01908"/>
<dbReference type="HOGENOM" id="CLU_001265_30_12_1"/>
<dbReference type="GO" id="GO:0005351">
    <property type="term" value="F:carbohydrate:proton symporter activity"/>
    <property type="evidence" value="ECO:0007669"/>
    <property type="project" value="TreeGrafter"/>
</dbReference>
<dbReference type="InterPro" id="IPR005828">
    <property type="entry name" value="MFS_sugar_transport-like"/>
</dbReference>
<feature type="domain" description="Major facilitator superfamily (MFS) profile" evidence="9">
    <location>
        <begin position="1"/>
        <end position="390"/>
    </location>
</feature>
<dbReference type="PROSITE" id="PS00216">
    <property type="entry name" value="SUGAR_TRANSPORT_1"/>
    <property type="match status" value="1"/>
</dbReference>
<dbReference type="PRINTS" id="PR00171">
    <property type="entry name" value="SUGRTRNSPORT"/>
</dbReference>
<dbReference type="PROSITE" id="PS50850">
    <property type="entry name" value="MFS"/>
    <property type="match status" value="1"/>
</dbReference>
<dbReference type="PANTHER" id="PTHR48022:SF21">
    <property type="entry name" value="QUINATE TRANSPORTER, PUTATIVE (AFU_ORTHOLOGUE AFUA_6G06960)-RELATED"/>
    <property type="match status" value="1"/>
</dbReference>
<keyword evidence="5 8" id="KW-1133">Transmembrane helix</keyword>
<dbReference type="InterPro" id="IPR003663">
    <property type="entry name" value="Sugar/inositol_transpt"/>
</dbReference>
<keyword evidence="4 8" id="KW-0812">Transmembrane</keyword>
<evidence type="ECO:0000256" key="7">
    <source>
        <dbReference type="SAM" id="MobiDB-lite"/>
    </source>
</evidence>
<feature type="transmembrane region" description="Helical" evidence="8">
    <location>
        <begin position="320"/>
        <end position="337"/>
    </location>
</feature>
<evidence type="ECO:0000256" key="2">
    <source>
        <dbReference type="ARBA" id="ARBA00010992"/>
    </source>
</evidence>
<dbReference type="Proteomes" id="UP000011064">
    <property type="component" value="Unassembled WGS sequence"/>
</dbReference>
<dbReference type="InterPro" id="IPR005829">
    <property type="entry name" value="Sugar_transporter_CS"/>
</dbReference>
<proteinExistence type="inferred from homology"/>
<dbReference type="InParanoid" id="L8G1U3"/>
<dbReference type="InterPro" id="IPR050360">
    <property type="entry name" value="MFS_Sugar_Transporters"/>
</dbReference>
<name>L8G1U3_PSED2</name>
<comment type="subcellular location">
    <subcellularLocation>
        <location evidence="1">Membrane</location>
        <topology evidence="1">Multi-pass membrane protein</topology>
    </subcellularLocation>
</comment>
<organism evidence="10 11">
    <name type="scientific">Pseudogymnoascus destructans (strain ATCC MYA-4855 / 20631-21)</name>
    <name type="common">Bat white-nose syndrome fungus</name>
    <name type="synonym">Geomyces destructans</name>
    <dbReference type="NCBI Taxonomy" id="658429"/>
    <lineage>
        <taxon>Eukaryota</taxon>
        <taxon>Fungi</taxon>
        <taxon>Dikarya</taxon>
        <taxon>Ascomycota</taxon>
        <taxon>Pezizomycotina</taxon>
        <taxon>Leotiomycetes</taxon>
        <taxon>Thelebolales</taxon>
        <taxon>Thelebolaceae</taxon>
        <taxon>Pseudogymnoascus</taxon>
    </lineage>
</organism>
<feature type="transmembrane region" description="Helical" evidence="8">
    <location>
        <begin position="78"/>
        <end position="94"/>
    </location>
</feature>
<dbReference type="Gene3D" id="1.20.1250.20">
    <property type="entry name" value="MFS general substrate transporter like domains"/>
    <property type="match status" value="1"/>
</dbReference>
<evidence type="ECO:0000256" key="5">
    <source>
        <dbReference type="ARBA" id="ARBA00022989"/>
    </source>
</evidence>
<feature type="transmembrane region" description="Helical" evidence="8">
    <location>
        <begin position="200"/>
        <end position="218"/>
    </location>
</feature>
<accession>L8G1U3</accession>
<evidence type="ECO:0000313" key="11">
    <source>
        <dbReference type="Proteomes" id="UP000011064"/>
    </source>
</evidence>
<evidence type="ECO:0000256" key="1">
    <source>
        <dbReference type="ARBA" id="ARBA00004141"/>
    </source>
</evidence>
<dbReference type="GO" id="GO:0016020">
    <property type="term" value="C:membrane"/>
    <property type="evidence" value="ECO:0007669"/>
    <property type="project" value="UniProtKB-SubCell"/>
</dbReference>
<feature type="transmembrane region" description="Helical" evidence="8">
    <location>
        <begin position="43"/>
        <end position="66"/>
    </location>
</feature>
<feature type="compositionally biased region" description="Basic and acidic residues" evidence="7">
    <location>
        <begin position="374"/>
        <end position="390"/>
    </location>
</feature>
<feature type="transmembrane region" description="Helical" evidence="8">
    <location>
        <begin position="106"/>
        <end position="127"/>
    </location>
</feature>